<organism evidence="1">
    <name type="scientific">marine sediment metagenome</name>
    <dbReference type="NCBI Taxonomy" id="412755"/>
    <lineage>
        <taxon>unclassified sequences</taxon>
        <taxon>metagenomes</taxon>
        <taxon>ecological metagenomes</taxon>
    </lineage>
</organism>
<dbReference type="AlphaFoldDB" id="X1IQ62"/>
<reference evidence="1" key="1">
    <citation type="journal article" date="2014" name="Front. Microbiol.">
        <title>High frequency of phylogenetically diverse reductive dehalogenase-homologous genes in deep subseafloor sedimentary metagenomes.</title>
        <authorList>
            <person name="Kawai M."/>
            <person name="Futagami T."/>
            <person name="Toyoda A."/>
            <person name="Takaki Y."/>
            <person name="Nishi S."/>
            <person name="Hori S."/>
            <person name="Arai W."/>
            <person name="Tsubouchi T."/>
            <person name="Morono Y."/>
            <person name="Uchiyama I."/>
            <person name="Ito T."/>
            <person name="Fujiyama A."/>
            <person name="Inagaki F."/>
            <person name="Takami H."/>
        </authorList>
    </citation>
    <scope>NUCLEOTIDE SEQUENCE</scope>
    <source>
        <strain evidence="1">Expedition CK06-06</strain>
    </source>
</reference>
<evidence type="ECO:0000313" key="1">
    <source>
        <dbReference type="EMBL" id="GAH59683.1"/>
    </source>
</evidence>
<gene>
    <name evidence="1" type="ORF">S03H2_36928</name>
</gene>
<name>X1IQ62_9ZZZZ</name>
<sequence length="100" mass="10807">MKKKIKILSLVIALLFSLIMTSFGFVNAPSPLMLENEELQIKPGIKISQKSSGTGWLPGGTLISVFDNYRGYPQLCSDGSGGAIITWNSDRGGSDHDIYA</sequence>
<feature type="non-terminal residue" evidence="1">
    <location>
        <position position="100"/>
    </location>
</feature>
<dbReference type="EMBL" id="BARU01022696">
    <property type="protein sequence ID" value="GAH59683.1"/>
    <property type="molecule type" value="Genomic_DNA"/>
</dbReference>
<proteinExistence type="predicted"/>
<protein>
    <submittedName>
        <fullName evidence="1">Uncharacterized protein</fullName>
    </submittedName>
</protein>
<accession>X1IQ62</accession>
<comment type="caution">
    <text evidence="1">The sequence shown here is derived from an EMBL/GenBank/DDBJ whole genome shotgun (WGS) entry which is preliminary data.</text>
</comment>